<dbReference type="PANTHER" id="PTHR35936:SF17">
    <property type="entry name" value="ARGININE-BINDING EXTRACELLULAR PROTEIN ARTP"/>
    <property type="match status" value="1"/>
</dbReference>
<feature type="chain" id="PRO_5013324749" evidence="2">
    <location>
        <begin position="32"/>
        <end position="287"/>
    </location>
</feature>
<organism evidence="4 5">
    <name type="scientific">Antarctobacter heliothermus</name>
    <dbReference type="NCBI Taxonomy" id="74033"/>
    <lineage>
        <taxon>Bacteria</taxon>
        <taxon>Pseudomonadati</taxon>
        <taxon>Pseudomonadota</taxon>
        <taxon>Alphaproteobacteria</taxon>
        <taxon>Rhodobacterales</taxon>
        <taxon>Roseobacteraceae</taxon>
        <taxon>Antarctobacter</taxon>
    </lineage>
</organism>
<evidence type="ECO:0000313" key="5">
    <source>
        <dbReference type="Proteomes" id="UP000203589"/>
    </source>
</evidence>
<evidence type="ECO:0000259" key="3">
    <source>
        <dbReference type="SMART" id="SM00062"/>
    </source>
</evidence>
<gene>
    <name evidence="4" type="ORF">ANTHELSMS3_01767</name>
</gene>
<keyword evidence="5" id="KW-1185">Reference proteome</keyword>
<dbReference type="AlphaFoldDB" id="A0A222E2P7"/>
<dbReference type="Gene3D" id="3.40.190.10">
    <property type="entry name" value="Periplasmic binding protein-like II"/>
    <property type="match status" value="2"/>
</dbReference>
<dbReference type="SUPFAM" id="SSF53850">
    <property type="entry name" value="Periplasmic binding protein-like II"/>
    <property type="match status" value="1"/>
</dbReference>
<dbReference type="OrthoDB" id="9814231at2"/>
<reference evidence="4 5" key="1">
    <citation type="submission" date="2017-07" db="EMBL/GenBank/DDBJ databases">
        <title>Genome Sequence of Antarctobacter heliothermus Strain SMS3 Isolated from a culture of the Diatom Skeletonema marinoi.</title>
        <authorList>
            <person name="Topel M."/>
            <person name="Pinder M.I.M."/>
            <person name="Johansson O.N."/>
            <person name="Kourtchenko O."/>
            <person name="Godhe A."/>
            <person name="Clarke A.K."/>
        </authorList>
    </citation>
    <scope>NUCLEOTIDE SEQUENCE [LARGE SCALE GENOMIC DNA]</scope>
    <source>
        <strain evidence="4 5">SMS3</strain>
    </source>
</reference>
<evidence type="ECO:0000256" key="2">
    <source>
        <dbReference type="SAM" id="SignalP"/>
    </source>
</evidence>
<dbReference type="Pfam" id="PF00497">
    <property type="entry name" value="SBP_bac_3"/>
    <property type="match status" value="1"/>
</dbReference>
<dbReference type="PANTHER" id="PTHR35936">
    <property type="entry name" value="MEMBRANE-BOUND LYTIC MUREIN TRANSGLYCOSYLASE F"/>
    <property type="match status" value="1"/>
</dbReference>
<proteinExistence type="predicted"/>
<keyword evidence="1 2" id="KW-0732">Signal</keyword>
<name>A0A222E2P7_9RHOB</name>
<feature type="signal peptide" evidence="2">
    <location>
        <begin position="1"/>
        <end position="31"/>
    </location>
</feature>
<dbReference type="KEGG" id="aht:ANTHELSMS3_01767"/>
<evidence type="ECO:0000256" key="1">
    <source>
        <dbReference type="ARBA" id="ARBA00022729"/>
    </source>
</evidence>
<dbReference type="SMART" id="SM00062">
    <property type="entry name" value="PBPb"/>
    <property type="match status" value="1"/>
</dbReference>
<dbReference type="InterPro" id="IPR001638">
    <property type="entry name" value="Solute-binding_3/MltF_N"/>
</dbReference>
<evidence type="ECO:0000313" key="4">
    <source>
        <dbReference type="EMBL" id="ASP20456.1"/>
    </source>
</evidence>
<dbReference type="EMBL" id="CP022540">
    <property type="protein sequence ID" value="ASP20456.1"/>
    <property type="molecule type" value="Genomic_DNA"/>
</dbReference>
<sequence length="287" mass="31117">MQTSGLNIMRTMALIGAVVAPLLALPGAASAEPLRVAADVGYAPWAMRSASGDTSGFSIDVAEEIAKRIGRDGVEVIDVNFSAIFAGLFAERYDMIVAPMQITETRADELLFTEGYLTSGLALVAAESNDTIASPEDLNGKILATNNGSQTDIWATANAEKYGFTVQRYDKDTDAMQAVVTGRADADIVNMFVAQHAAKNNKKLKVVARIYTDKDIAYAVRPVDVELRNTIEVAMECMKLDGTMHELHEKWFGEYPEPVNSIMKVYAGFGPVGFKGYDATFHVPDCK</sequence>
<dbReference type="Proteomes" id="UP000203589">
    <property type="component" value="Chromosome"/>
</dbReference>
<protein>
    <submittedName>
        <fullName evidence="4">Amino acid ABC transporter substrate-binding protein</fullName>
    </submittedName>
</protein>
<dbReference type="RefSeq" id="WP_094034529.1">
    <property type="nucleotide sequence ID" value="NZ_CP022540.1"/>
</dbReference>
<feature type="domain" description="Solute-binding protein family 3/N-terminal" evidence="3">
    <location>
        <begin position="33"/>
        <end position="255"/>
    </location>
</feature>
<accession>A0A222E2P7</accession>